<evidence type="ECO:0000259" key="3">
    <source>
        <dbReference type="Pfam" id="PF12624"/>
    </source>
</evidence>
<feature type="domain" description="Chorein N-terminal" evidence="3">
    <location>
        <begin position="172"/>
        <end position="272"/>
    </location>
</feature>
<dbReference type="InterPro" id="IPR026854">
    <property type="entry name" value="VPS13_N"/>
</dbReference>
<dbReference type="GO" id="GO:0045053">
    <property type="term" value="P:protein retention in Golgi apparatus"/>
    <property type="evidence" value="ECO:0007669"/>
    <property type="project" value="TreeGrafter"/>
</dbReference>
<dbReference type="InterPro" id="IPR026847">
    <property type="entry name" value="VPS13"/>
</dbReference>
<feature type="domain" description="Chorein N-terminal" evidence="3">
    <location>
        <begin position="2"/>
        <end position="171"/>
    </location>
</feature>
<dbReference type="AlphaFoldDB" id="A0A643BLA8"/>
<organism evidence="4 5">
    <name type="scientific">Balaenoptera physalus</name>
    <name type="common">Fin whale</name>
    <name type="synonym">Balaena physalus</name>
    <dbReference type="NCBI Taxonomy" id="9770"/>
    <lineage>
        <taxon>Eukaryota</taxon>
        <taxon>Metazoa</taxon>
        <taxon>Chordata</taxon>
        <taxon>Craniata</taxon>
        <taxon>Vertebrata</taxon>
        <taxon>Euteleostomi</taxon>
        <taxon>Mammalia</taxon>
        <taxon>Eutheria</taxon>
        <taxon>Laurasiatheria</taxon>
        <taxon>Artiodactyla</taxon>
        <taxon>Whippomorpha</taxon>
        <taxon>Cetacea</taxon>
        <taxon>Mysticeti</taxon>
        <taxon>Balaenopteridae</taxon>
        <taxon>Balaenoptera</taxon>
    </lineage>
</organism>
<feature type="non-terminal residue" evidence="4">
    <location>
        <position position="416"/>
    </location>
</feature>
<dbReference type="OrthoDB" id="272810at2759"/>
<gene>
    <name evidence="4" type="ORF">E2I00_008914</name>
</gene>
<proteinExistence type="predicted"/>
<dbReference type="Proteomes" id="UP000437017">
    <property type="component" value="Unassembled WGS sequence"/>
</dbReference>
<dbReference type="GO" id="GO:0006914">
    <property type="term" value="P:autophagy"/>
    <property type="evidence" value="ECO:0007669"/>
    <property type="project" value="TreeGrafter"/>
</dbReference>
<accession>A0A643BLA8</accession>
<name>A0A643BLA8_BALPH</name>
<dbReference type="GO" id="GO:0006623">
    <property type="term" value="P:protein targeting to vacuole"/>
    <property type="evidence" value="ECO:0007669"/>
    <property type="project" value="TreeGrafter"/>
</dbReference>
<sequence length="416" mass="48498">AVALKNLEIKENALSQLDVPFKIKVGHIGNLSLIIPWKNLYTQPVEALLEDIYLLIVPSSRIKYDPLKEEKQLFEAKQQELKRIEEAKRKVADQEKHQVEKQDTFTEKLITQIIKNLQVKISNIHIRYEDDVTNRDNPLSFGISLQNLSMQTTDQYWIPCLHDETEKLFRKDSLRNGIADESIIPEGYDFVFRPISANAKLQMNRGLDFDFSVPKISLDVELHDITIEFNKPQYFSLMELLESVDVMTQNLPYRKFKPDVPLHYHAKEWSWKRLWIFETKIGSFHVTGLPDNSTKPRLLSSLDDAASLLRIIFEINPLDETVAQRDILCIRLWVTSKIRSELRDLKQGGAKLEEIMCRAYDSFDIQLTSIQLLYSRVGDNWKEARKLNVSTQHILVPMHFNVELSKAMVFMDIRMP</sequence>
<feature type="non-terminal residue" evidence="4">
    <location>
        <position position="1"/>
    </location>
</feature>
<keyword evidence="1" id="KW-0813">Transport</keyword>
<dbReference type="PANTHER" id="PTHR16166">
    <property type="entry name" value="VACUOLAR PROTEIN SORTING-ASSOCIATED PROTEIN VPS13"/>
    <property type="match status" value="1"/>
</dbReference>
<dbReference type="Pfam" id="PF12624">
    <property type="entry name" value="VPS13_N"/>
    <property type="match status" value="2"/>
</dbReference>
<evidence type="ECO:0000256" key="1">
    <source>
        <dbReference type="ARBA" id="ARBA00022448"/>
    </source>
</evidence>
<keyword evidence="2" id="KW-0175">Coiled coil</keyword>
<reference evidence="4 5" key="1">
    <citation type="journal article" date="2019" name="PLoS ONE">
        <title>Genomic analyses reveal an absence of contemporary introgressive admixture between fin whales and blue whales, despite known hybrids.</title>
        <authorList>
            <person name="Westbury M.V."/>
            <person name="Petersen B."/>
            <person name="Lorenzen E.D."/>
        </authorList>
    </citation>
    <scope>NUCLEOTIDE SEQUENCE [LARGE SCALE GENOMIC DNA]</scope>
    <source>
        <strain evidence="4">FinWhale-01</strain>
    </source>
</reference>
<comment type="caution">
    <text evidence="4">The sequence shown here is derived from an EMBL/GenBank/DDBJ whole genome shotgun (WGS) entry which is preliminary data.</text>
</comment>
<evidence type="ECO:0000313" key="5">
    <source>
        <dbReference type="Proteomes" id="UP000437017"/>
    </source>
</evidence>
<protein>
    <recommendedName>
        <fullName evidence="3">Chorein N-terminal domain-containing protein</fullName>
    </recommendedName>
</protein>
<evidence type="ECO:0000256" key="2">
    <source>
        <dbReference type="SAM" id="Coils"/>
    </source>
</evidence>
<dbReference type="PANTHER" id="PTHR16166:SF22">
    <property type="entry name" value="INTERMEMBRANE LIPID TRANSFER PROTEIN VPS13A"/>
    <property type="match status" value="1"/>
</dbReference>
<keyword evidence="5" id="KW-1185">Reference proteome</keyword>
<evidence type="ECO:0000313" key="4">
    <source>
        <dbReference type="EMBL" id="KAB0388751.1"/>
    </source>
</evidence>
<dbReference type="EMBL" id="SGJD01011855">
    <property type="protein sequence ID" value="KAB0388751.1"/>
    <property type="molecule type" value="Genomic_DNA"/>
</dbReference>
<feature type="coiled-coil region" evidence="2">
    <location>
        <begin position="67"/>
        <end position="104"/>
    </location>
</feature>